<dbReference type="Proteomes" id="UP000236291">
    <property type="component" value="Unassembled WGS sequence"/>
</dbReference>
<accession>A0A2K3MDY5</accession>
<evidence type="ECO:0000313" key="1">
    <source>
        <dbReference type="EMBL" id="PNX89005.1"/>
    </source>
</evidence>
<organism evidence="1 2">
    <name type="scientific">Trifolium pratense</name>
    <name type="common">Red clover</name>
    <dbReference type="NCBI Taxonomy" id="57577"/>
    <lineage>
        <taxon>Eukaryota</taxon>
        <taxon>Viridiplantae</taxon>
        <taxon>Streptophyta</taxon>
        <taxon>Embryophyta</taxon>
        <taxon>Tracheophyta</taxon>
        <taxon>Spermatophyta</taxon>
        <taxon>Magnoliopsida</taxon>
        <taxon>eudicotyledons</taxon>
        <taxon>Gunneridae</taxon>
        <taxon>Pentapetalae</taxon>
        <taxon>rosids</taxon>
        <taxon>fabids</taxon>
        <taxon>Fabales</taxon>
        <taxon>Fabaceae</taxon>
        <taxon>Papilionoideae</taxon>
        <taxon>50 kb inversion clade</taxon>
        <taxon>NPAAA clade</taxon>
        <taxon>Hologalegina</taxon>
        <taxon>IRL clade</taxon>
        <taxon>Trifolieae</taxon>
        <taxon>Trifolium</taxon>
    </lineage>
</organism>
<reference evidence="1 2" key="1">
    <citation type="journal article" date="2014" name="Am. J. Bot.">
        <title>Genome assembly and annotation for red clover (Trifolium pratense; Fabaceae).</title>
        <authorList>
            <person name="Istvanek J."/>
            <person name="Jaros M."/>
            <person name="Krenek A."/>
            <person name="Repkova J."/>
        </authorList>
    </citation>
    <scope>NUCLEOTIDE SEQUENCE [LARGE SCALE GENOMIC DNA]</scope>
    <source>
        <strain evidence="2">cv. Tatra</strain>
        <tissue evidence="1">Young leaves</tissue>
    </source>
</reference>
<sequence length="142" mass="15711">MSLVGLVKQGLLGGGTKPELLETNNGLNGTKGRRSTLALGYLMGDREESVGFKESLMLQLVEPPKISWLVQSQAILREDERHSRVRRVVELVELSKILMIVGSKRFSRGAFRGMKSGVQIEKLGVYSNGCWKQVKVGVKVKI</sequence>
<gene>
    <name evidence="1" type="ORF">L195_g045121</name>
</gene>
<dbReference type="AlphaFoldDB" id="A0A2K3MDY5"/>
<protein>
    <submittedName>
        <fullName evidence="1">Uncharacterized protein</fullName>
    </submittedName>
</protein>
<reference evidence="1 2" key="2">
    <citation type="journal article" date="2017" name="Front. Plant Sci.">
        <title>Gene Classification and Mining of Molecular Markers Useful in Red Clover (Trifolium pratense) Breeding.</title>
        <authorList>
            <person name="Istvanek J."/>
            <person name="Dluhosova J."/>
            <person name="Dluhos P."/>
            <person name="Patkova L."/>
            <person name="Nedelnik J."/>
            <person name="Repkova J."/>
        </authorList>
    </citation>
    <scope>NUCLEOTIDE SEQUENCE [LARGE SCALE GENOMIC DNA]</scope>
    <source>
        <strain evidence="2">cv. Tatra</strain>
        <tissue evidence="1">Young leaves</tissue>
    </source>
</reference>
<proteinExistence type="predicted"/>
<name>A0A2K3MDY5_TRIPR</name>
<comment type="caution">
    <text evidence="1">The sequence shown here is derived from an EMBL/GenBank/DDBJ whole genome shotgun (WGS) entry which is preliminary data.</text>
</comment>
<dbReference type="EMBL" id="ASHM01058380">
    <property type="protein sequence ID" value="PNX89005.1"/>
    <property type="molecule type" value="Genomic_DNA"/>
</dbReference>
<evidence type="ECO:0000313" key="2">
    <source>
        <dbReference type="Proteomes" id="UP000236291"/>
    </source>
</evidence>